<dbReference type="Proteomes" id="UP000008493">
    <property type="component" value="Unassembled WGS sequence"/>
</dbReference>
<dbReference type="KEGG" id="abp:AGABI1DRAFT72859"/>
<dbReference type="InParanoid" id="K5XAG3"/>
<dbReference type="STRING" id="597362.K5XAG3"/>
<dbReference type="GO" id="GO:0003968">
    <property type="term" value="F:RNA-directed RNA polymerase activity"/>
    <property type="evidence" value="ECO:0007669"/>
    <property type="project" value="UniProtKB-KW"/>
</dbReference>
<keyword evidence="1" id="KW-0808">Transferase</keyword>
<keyword evidence="1" id="KW-0548">Nucleotidyltransferase</keyword>
<organism evidence="4 5">
    <name type="scientific">Agaricus bisporus var. burnettii (strain JB137-S8 / ATCC MYA-4627 / FGSC 10392)</name>
    <name type="common">White button mushroom</name>
    <dbReference type="NCBI Taxonomy" id="597362"/>
    <lineage>
        <taxon>Eukaryota</taxon>
        <taxon>Fungi</taxon>
        <taxon>Dikarya</taxon>
        <taxon>Basidiomycota</taxon>
        <taxon>Agaricomycotina</taxon>
        <taxon>Agaricomycetes</taxon>
        <taxon>Agaricomycetidae</taxon>
        <taxon>Agaricales</taxon>
        <taxon>Agaricineae</taxon>
        <taxon>Agaricaceae</taxon>
        <taxon>Agaricus</taxon>
    </lineage>
</organism>
<dbReference type="InterPro" id="IPR007855">
    <property type="entry name" value="RDRP"/>
</dbReference>
<dbReference type="EC" id="2.7.7.48" evidence="1"/>
<dbReference type="FunCoup" id="K5XAG3">
    <property type="interactions" value="3"/>
</dbReference>
<dbReference type="RefSeq" id="XP_007328999.1">
    <property type="nucleotide sequence ID" value="XM_007328937.1"/>
</dbReference>
<name>K5XAG3_AGABU</name>
<evidence type="ECO:0000313" key="5">
    <source>
        <dbReference type="Proteomes" id="UP000008493"/>
    </source>
</evidence>
<dbReference type="Pfam" id="PF05183">
    <property type="entry name" value="RdRP"/>
    <property type="match status" value="1"/>
</dbReference>
<evidence type="ECO:0000313" key="4">
    <source>
        <dbReference type="EMBL" id="EKM80047.1"/>
    </source>
</evidence>
<gene>
    <name evidence="4" type="ORF">AGABI1DRAFT_72859</name>
</gene>
<dbReference type="PANTHER" id="PTHR23079">
    <property type="entry name" value="RNA-DEPENDENT RNA POLYMERASE"/>
    <property type="match status" value="1"/>
</dbReference>
<keyword evidence="1" id="KW-0696">RNA-directed RNA polymerase</keyword>
<dbReference type="OMA" id="WFEYDHK"/>
<dbReference type="PANTHER" id="PTHR23079:SF55">
    <property type="entry name" value="RNA-DIRECTED RNA POLYMERASE"/>
    <property type="match status" value="1"/>
</dbReference>
<comment type="catalytic activity">
    <reaction evidence="1">
        <text>RNA(n) + a ribonucleoside 5'-triphosphate = RNA(n+1) + diphosphate</text>
        <dbReference type="Rhea" id="RHEA:21248"/>
        <dbReference type="Rhea" id="RHEA-COMP:14527"/>
        <dbReference type="Rhea" id="RHEA-COMP:17342"/>
        <dbReference type="ChEBI" id="CHEBI:33019"/>
        <dbReference type="ChEBI" id="CHEBI:61557"/>
        <dbReference type="ChEBI" id="CHEBI:140395"/>
        <dbReference type="EC" id="2.7.7.48"/>
    </reaction>
</comment>
<proteinExistence type="inferred from homology"/>
<evidence type="ECO:0000256" key="2">
    <source>
        <dbReference type="SAM" id="MobiDB-lite"/>
    </source>
</evidence>
<feature type="compositionally biased region" description="Polar residues" evidence="2">
    <location>
        <begin position="1231"/>
        <end position="1245"/>
    </location>
</feature>
<feature type="domain" description="RDRP core" evidence="3">
    <location>
        <begin position="430"/>
        <end position="1051"/>
    </location>
</feature>
<dbReference type="AlphaFoldDB" id="K5XAG3"/>
<dbReference type="HOGENOM" id="CLU_001366_2_1_1"/>
<protein>
    <recommendedName>
        <fullName evidence="1">RNA-dependent RNA polymerase</fullName>
        <ecNumber evidence="1">2.7.7.48</ecNumber>
    </recommendedName>
</protein>
<keyword evidence="1" id="KW-0694">RNA-binding</keyword>
<reference evidence="5" key="1">
    <citation type="journal article" date="2012" name="Proc. Natl. Acad. Sci. U.S.A.">
        <title>Genome sequence of the button mushroom Agaricus bisporus reveals mechanisms governing adaptation to a humic-rich ecological niche.</title>
        <authorList>
            <person name="Morin E."/>
            <person name="Kohler A."/>
            <person name="Baker A.R."/>
            <person name="Foulongne-Oriol M."/>
            <person name="Lombard V."/>
            <person name="Nagy L.G."/>
            <person name="Ohm R.A."/>
            <person name="Patyshakuliyeva A."/>
            <person name="Brun A."/>
            <person name="Aerts A.L."/>
            <person name="Bailey A.M."/>
            <person name="Billette C."/>
            <person name="Coutinho P.M."/>
            <person name="Deakin G."/>
            <person name="Doddapaneni H."/>
            <person name="Floudas D."/>
            <person name="Grimwood J."/>
            <person name="Hilden K."/>
            <person name="Kuees U."/>
            <person name="LaButti K.M."/>
            <person name="Lapidus A."/>
            <person name="Lindquist E.A."/>
            <person name="Lucas S.M."/>
            <person name="Murat C."/>
            <person name="Riley R.W."/>
            <person name="Salamov A.A."/>
            <person name="Schmutz J."/>
            <person name="Subramanian V."/>
            <person name="Woesten H.A.B."/>
            <person name="Xu J."/>
            <person name="Eastwood D.C."/>
            <person name="Foster G.D."/>
            <person name="Sonnenberg A.S."/>
            <person name="Cullen D."/>
            <person name="de Vries R.P."/>
            <person name="Lundell T."/>
            <person name="Hibbett D.S."/>
            <person name="Henrissat B."/>
            <person name="Burton K.S."/>
            <person name="Kerrigan R.W."/>
            <person name="Challen M.P."/>
            <person name="Grigoriev I.V."/>
            <person name="Martin F."/>
        </authorList>
    </citation>
    <scope>NUCLEOTIDE SEQUENCE [LARGE SCALE GENOMIC DNA]</scope>
    <source>
        <strain evidence="5">JB137-S8 / ATCC MYA-4627 / FGSC 10392</strain>
    </source>
</reference>
<dbReference type="InterPro" id="IPR057596">
    <property type="entry name" value="RDRP_core"/>
</dbReference>
<sequence length="1258" mass="143993">MEIGIARIPHRAGRWDVVRAIAEVLHSGEFGNRKENFDLDLSKSTVTEYRNGGTGFLTLPSHELGVKFLRYTDEFNIRIEDPDNHRKRKLKFYKSHSQLSKATIEKLAKMPFVDPDKEEKHQETLAKLTHRFRVDSVQFGVFYRERYPTVPTEPLQPRSFSIEYKRDLLGDNSGWLDFKYDHKLMQIEITNSVNGTIGYTIGTNFSAIQKIAIGYDGKPYICFDTLTPPILESFESFRSQTGNPAKDEQKYKHRIGALDDGHRVVAAFASHLRILLNNGTDEDVLQKFVDMCKICNIPDSKQILIRCDLPRVPQIDASSRGFFLRKRLYQLRQEILRFPWPVGFHLESLLHNGRLNTSELESLLPRVRKLCQEHPQRDHAYVDHFLRKYGEVLQDRGPRVSPTDCFEQVKRKYVPPKATLDIFRCRHVTFTPTRMLMEGPYATQSNRIIRQYSGYEEFFIRVDFRDEDRLQYRWNREVDGASFVRERVGTILKDGFTIAGRQFEFLAYSSSALREHAVWFMCPFEHHDPKYGRVDSMKIREQIGNFKGTDLMKQPSKYAARLAQAFTATEASVSIKRDEWEEIEDIKPPNFEDGKPNPYLFTDGVGSISKSLGDKIWAELCSNRRDHGENSIQPSAYQIRFLGYKGVVAVDEQLDKTGAGKHMRLRNSMRKFLVVNDDVAPIEIAQAFAHPNRCYLNRPLVMLLEDLGVNVDAFLTLQDKEVAKARTIHDSIDRFLSVISEHGLGRSFRFSYLVKQLQGLGLEINSKDPDKLNVDTPFLKQVREVAMMDVMRDIKHSARILVPDSHLLVGIADEGPAYVSAGFENVYCLPPGFIYACVQESPDGKAEWLEGHCLVTRSPVAHIGDVQRVRAIGKPPQGKLCLFSHIKNALVMSSQGNRSLASCLGGGDVDGDLFQVIQYEPLLPMTYELPMEYESVGTKAITTECTVDDICDFVVEYINSDVLGLLSDRLLMIADQSKLGMNDKDCIRLAELCSQAVDYPKNGIPVDLNKEKLPHTLIRCKPDWHAAEVVSPRETDYYRSTRALGELYRNISLTEPEPMKPVSKNFELFRDPISQVLSDRVEFYIGDLVLPTTEVDQTLEDIYSRYLEELNYIRFTHTLSNTPGAKLLEAEVVAGTILAKCSQKRWRSDRIYRMRLHTINLVKEVKNELLTQKEYHGFEELVEGLIRAWRAWELSQKHINEDGANSFGFIALDVIFFILERLKADLKKTGGQVTSDPYDSSATSDFESEIDVQDPILT</sequence>
<evidence type="ECO:0000256" key="1">
    <source>
        <dbReference type="RuleBase" id="RU363098"/>
    </source>
</evidence>
<dbReference type="GO" id="GO:0031380">
    <property type="term" value="C:nuclear RNA-directed RNA polymerase complex"/>
    <property type="evidence" value="ECO:0007669"/>
    <property type="project" value="TreeGrafter"/>
</dbReference>
<keyword evidence="5" id="KW-1185">Reference proteome</keyword>
<dbReference type="GO" id="GO:0003723">
    <property type="term" value="F:RNA binding"/>
    <property type="evidence" value="ECO:0007669"/>
    <property type="project" value="UniProtKB-KW"/>
</dbReference>
<dbReference type="GeneID" id="18831064"/>
<comment type="similarity">
    <text evidence="1">Belongs to the RdRP family.</text>
</comment>
<feature type="region of interest" description="Disordered" evidence="2">
    <location>
        <begin position="1229"/>
        <end position="1258"/>
    </location>
</feature>
<dbReference type="EMBL" id="JH971389">
    <property type="protein sequence ID" value="EKM80047.1"/>
    <property type="molecule type" value="Genomic_DNA"/>
</dbReference>
<evidence type="ECO:0000259" key="3">
    <source>
        <dbReference type="Pfam" id="PF05183"/>
    </source>
</evidence>
<dbReference type="eggNOG" id="KOG0988">
    <property type="taxonomic scope" value="Eukaryota"/>
</dbReference>
<dbReference type="OrthoDB" id="6513042at2759"/>
<dbReference type="GO" id="GO:0030422">
    <property type="term" value="P:siRNA processing"/>
    <property type="evidence" value="ECO:0007669"/>
    <property type="project" value="TreeGrafter"/>
</dbReference>
<accession>K5XAG3</accession>